<comment type="similarity">
    <text evidence="6">Belongs to the tRNA(Ile)-lysidine synthase family.</text>
</comment>
<evidence type="ECO:0000256" key="2">
    <source>
        <dbReference type="ARBA" id="ARBA00022694"/>
    </source>
</evidence>
<dbReference type="NCBIfam" id="TIGR02432">
    <property type="entry name" value="lysidine_TilS_N"/>
    <property type="match status" value="1"/>
</dbReference>
<dbReference type="PANTHER" id="PTHR43033">
    <property type="entry name" value="TRNA(ILE)-LYSIDINE SYNTHASE-RELATED"/>
    <property type="match status" value="1"/>
</dbReference>
<comment type="subcellular location">
    <subcellularLocation>
        <location evidence="6">Cytoplasm</location>
    </subcellularLocation>
</comment>
<keyword evidence="2 6" id="KW-0819">tRNA processing</keyword>
<sequence>MLLNPDDAALLTTLQAFLDARHLDHVAVAVSGGGDSTALLHVMSQLAATTDIRVQAVTVDHGLRNEAAEEARQVNRWAAAWGIPHTTLKWSGWAGDGNLQAEARKARYELMVDWATEQGVQALLLGHTADDQAETVLMGLSRASGVDGLAAMPEQRMLGGIALLRPLLGYSRQELRDYLQLQGLDWIEDPSNHSPRFERIRMRQASEALSDLGLSTPALAQVAQNMAHVQAALDHHTQAEARLTCQVDAGDVVLDMERFVTLPQETARRLLLGAVAWVNGGTDRPRRQPTIMALSAIGQGTPAQLAGCRIVKQRQWMRVCREYNAVKDLRVNPGELWDNRWRLTSPKEDAITIAALGDKGLLQCPNWRETGRPHAALVASPAAWRGDEVLAAPFAAAANGWSIQGATSTEEFIASLLSH</sequence>
<evidence type="ECO:0000256" key="4">
    <source>
        <dbReference type="ARBA" id="ARBA00022840"/>
    </source>
</evidence>
<keyword evidence="4 6" id="KW-0067">ATP-binding</keyword>
<comment type="catalytic activity">
    <reaction evidence="5 6">
        <text>cytidine(34) in tRNA(Ile2) + L-lysine + ATP = lysidine(34) in tRNA(Ile2) + AMP + diphosphate + H(+)</text>
        <dbReference type="Rhea" id="RHEA:43744"/>
        <dbReference type="Rhea" id="RHEA-COMP:10625"/>
        <dbReference type="Rhea" id="RHEA-COMP:10670"/>
        <dbReference type="ChEBI" id="CHEBI:15378"/>
        <dbReference type="ChEBI" id="CHEBI:30616"/>
        <dbReference type="ChEBI" id="CHEBI:32551"/>
        <dbReference type="ChEBI" id="CHEBI:33019"/>
        <dbReference type="ChEBI" id="CHEBI:82748"/>
        <dbReference type="ChEBI" id="CHEBI:83665"/>
        <dbReference type="ChEBI" id="CHEBI:456215"/>
        <dbReference type="EC" id="6.3.4.19"/>
    </reaction>
</comment>
<reference evidence="9" key="1">
    <citation type="submission" date="2018-03" db="EMBL/GenBank/DDBJ databases">
        <authorList>
            <person name="Rodrigo-Torres L."/>
            <person name="Arahal R. D."/>
            <person name="Lucena T."/>
        </authorList>
    </citation>
    <scope>NUCLEOTIDE SEQUENCE [LARGE SCALE GENOMIC DNA]</scope>
    <source>
        <strain evidence="9">CECT 7615</strain>
    </source>
</reference>
<evidence type="ECO:0000313" key="9">
    <source>
        <dbReference type="Proteomes" id="UP000244898"/>
    </source>
</evidence>
<keyword evidence="9" id="KW-1185">Reference proteome</keyword>
<keyword evidence="6" id="KW-0963">Cytoplasm</keyword>
<gene>
    <name evidence="6 8" type="primary">tilS</name>
    <name evidence="8" type="ORF">TRM7615_01714</name>
</gene>
<dbReference type="GO" id="GO:0005737">
    <property type="term" value="C:cytoplasm"/>
    <property type="evidence" value="ECO:0007669"/>
    <property type="project" value="UniProtKB-SubCell"/>
</dbReference>
<keyword evidence="1 6" id="KW-0436">Ligase</keyword>
<dbReference type="PANTHER" id="PTHR43033:SF5">
    <property type="entry name" value="TRNA(ILE)-LYSIDINE SYNTHETASE"/>
    <property type="match status" value="1"/>
</dbReference>
<keyword evidence="3 6" id="KW-0547">Nucleotide-binding</keyword>
<dbReference type="HAMAP" id="MF_01161">
    <property type="entry name" value="tRNA_Ile_lys_synt"/>
    <property type="match status" value="1"/>
</dbReference>
<feature type="binding site" evidence="6">
    <location>
        <begin position="31"/>
        <end position="36"/>
    </location>
    <ligand>
        <name>ATP</name>
        <dbReference type="ChEBI" id="CHEBI:30616"/>
    </ligand>
</feature>
<dbReference type="CDD" id="cd01992">
    <property type="entry name" value="TilS_N"/>
    <property type="match status" value="1"/>
</dbReference>
<dbReference type="EC" id="6.3.4.19" evidence="6"/>
<name>A0A2R8C6Z9_9RHOB</name>
<protein>
    <recommendedName>
        <fullName evidence="6">tRNA(Ile)-lysidine synthase</fullName>
        <ecNumber evidence="6">6.3.4.19</ecNumber>
    </recommendedName>
    <alternativeName>
        <fullName evidence="6">tRNA(Ile)-2-lysyl-cytidine synthase</fullName>
    </alternativeName>
    <alternativeName>
        <fullName evidence="6">tRNA(Ile)-lysidine synthetase</fullName>
    </alternativeName>
</protein>
<dbReference type="Proteomes" id="UP000244898">
    <property type="component" value="Unassembled WGS sequence"/>
</dbReference>
<evidence type="ECO:0000313" key="8">
    <source>
        <dbReference type="EMBL" id="SPJ28217.1"/>
    </source>
</evidence>
<dbReference type="EMBL" id="ONZG01000003">
    <property type="protein sequence ID" value="SPJ28217.1"/>
    <property type="molecule type" value="Genomic_DNA"/>
</dbReference>
<evidence type="ECO:0000259" key="7">
    <source>
        <dbReference type="Pfam" id="PF01171"/>
    </source>
</evidence>
<dbReference type="Pfam" id="PF01171">
    <property type="entry name" value="ATP_bind_3"/>
    <property type="match status" value="1"/>
</dbReference>
<comment type="function">
    <text evidence="6">Ligates lysine onto the cytidine present at position 34 of the AUA codon-specific tRNA(Ile) that contains the anticodon CAU, in an ATP-dependent manner. Cytidine is converted to lysidine, thus changing the amino acid specificity of the tRNA from methionine to isoleucine.</text>
</comment>
<evidence type="ECO:0000256" key="5">
    <source>
        <dbReference type="ARBA" id="ARBA00048539"/>
    </source>
</evidence>
<accession>A0A2R8C6Z9</accession>
<evidence type="ECO:0000256" key="6">
    <source>
        <dbReference type="HAMAP-Rule" id="MF_01161"/>
    </source>
</evidence>
<dbReference type="SUPFAM" id="SSF52402">
    <property type="entry name" value="Adenine nucleotide alpha hydrolases-like"/>
    <property type="match status" value="1"/>
</dbReference>
<dbReference type="GO" id="GO:0005524">
    <property type="term" value="F:ATP binding"/>
    <property type="evidence" value="ECO:0007669"/>
    <property type="project" value="UniProtKB-UniRule"/>
</dbReference>
<dbReference type="InterPro" id="IPR012795">
    <property type="entry name" value="tRNA_Ile_lys_synt_N"/>
</dbReference>
<dbReference type="InterPro" id="IPR014729">
    <property type="entry name" value="Rossmann-like_a/b/a_fold"/>
</dbReference>
<evidence type="ECO:0000256" key="1">
    <source>
        <dbReference type="ARBA" id="ARBA00022598"/>
    </source>
</evidence>
<organism evidence="8 9">
    <name type="scientific">Falsiruegeria mediterranea M17</name>
    <dbReference type="NCBI Taxonomy" id="1200281"/>
    <lineage>
        <taxon>Bacteria</taxon>
        <taxon>Pseudomonadati</taxon>
        <taxon>Pseudomonadota</taxon>
        <taxon>Alphaproteobacteria</taxon>
        <taxon>Rhodobacterales</taxon>
        <taxon>Roseobacteraceae</taxon>
        <taxon>Falsiruegeria</taxon>
    </lineage>
</organism>
<dbReference type="GO" id="GO:0006400">
    <property type="term" value="P:tRNA modification"/>
    <property type="evidence" value="ECO:0007669"/>
    <property type="project" value="UniProtKB-UniRule"/>
</dbReference>
<feature type="domain" description="tRNA(Ile)-lysidine/2-thiocytidine synthase N-terminal" evidence="7">
    <location>
        <begin position="26"/>
        <end position="204"/>
    </location>
</feature>
<evidence type="ECO:0000256" key="3">
    <source>
        <dbReference type="ARBA" id="ARBA00022741"/>
    </source>
</evidence>
<dbReference type="InterPro" id="IPR012094">
    <property type="entry name" value="tRNA_Ile_lys_synt"/>
</dbReference>
<dbReference type="Gene3D" id="3.40.50.620">
    <property type="entry name" value="HUPs"/>
    <property type="match status" value="1"/>
</dbReference>
<dbReference type="GO" id="GO:0032267">
    <property type="term" value="F:tRNA(Ile)-lysidine synthase activity"/>
    <property type="evidence" value="ECO:0007669"/>
    <property type="project" value="UniProtKB-EC"/>
</dbReference>
<dbReference type="AlphaFoldDB" id="A0A2R8C6Z9"/>
<dbReference type="InterPro" id="IPR011063">
    <property type="entry name" value="TilS/TtcA_N"/>
</dbReference>
<proteinExistence type="inferred from homology"/>
<comment type="domain">
    <text evidence="6">The N-terminal region contains the highly conserved SGGXDS motif, predicted to be a P-loop motif involved in ATP binding.</text>
</comment>